<dbReference type="InterPro" id="IPR000150">
    <property type="entry name" value="Cof"/>
</dbReference>
<dbReference type="GO" id="GO:0016791">
    <property type="term" value="F:phosphatase activity"/>
    <property type="evidence" value="ECO:0007669"/>
    <property type="project" value="UniProtKB-ARBA"/>
</dbReference>
<dbReference type="Proteomes" id="UP000215788">
    <property type="component" value="Unassembled WGS sequence"/>
</dbReference>
<dbReference type="Pfam" id="PF08282">
    <property type="entry name" value="Hydrolase_3"/>
    <property type="match status" value="1"/>
</dbReference>
<dbReference type="NCBIfam" id="TIGR01484">
    <property type="entry name" value="HAD-SF-IIB"/>
    <property type="match status" value="1"/>
</dbReference>
<keyword evidence="1" id="KW-0378">Hydrolase</keyword>
<dbReference type="PANTHER" id="PTHR10000">
    <property type="entry name" value="PHOSPHOSERINE PHOSPHATASE"/>
    <property type="match status" value="1"/>
</dbReference>
<comment type="caution">
    <text evidence="1">The sequence shown here is derived from an EMBL/GenBank/DDBJ whole genome shotgun (WGS) entry which is preliminary data.</text>
</comment>
<sequence length="270" mass="29721">MKHDSIELVLCDMDGTLLRPDHTLSEATVKAVRQLQKTGVYFTLASGRPPRAMLDQIAQLDIKLPTAAFNGAVLVDANGRYLESHHLPVEAVRHSLKVLAAHPVDLWVFADDEWYLRDPNGPMVAHEKSALGYGHVWVDSFEPHVHRVDKIVAASHNVQLLIDLEHRLQRELTGKALASRSQAFYLDITALKANKGEALKALAQRLNVPLSRTMAIGDGGNDPAMFERAGLSIAMGQADESIRLQADHVTGTNVQDGVAQALERFILQHT</sequence>
<dbReference type="PANTHER" id="PTHR10000:SF8">
    <property type="entry name" value="HAD SUPERFAMILY HYDROLASE-LIKE, TYPE 3"/>
    <property type="match status" value="1"/>
</dbReference>
<dbReference type="AlphaFoldDB" id="A0A266NAF8"/>
<proteinExistence type="predicted"/>
<accession>A0A266NAF8</accession>
<dbReference type="Gene3D" id="3.40.50.1000">
    <property type="entry name" value="HAD superfamily/HAD-like"/>
    <property type="match status" value="1"/>
</dbReference>
<evidence type="ECO:0000313" key="1">
    <source>
        <dbReference type="EMBL" id="OZY59481.1"/>
    </source>
</evidence>
<dbReference type="SFLD" id="SFLDG01140">
    <property type="entry name" value="C2.B:_Phosphomannomutase_and_P"/>
    <property type="match status" value="1"/>
</dbReference>
<dbReference type="InterPro" id="IPR023214">
    <property type="entry name" value="HAD_sf"/>
</dbReference>
<name>A0A266NAF8_9PSED</name>
<evidence type="ECO:0000313" key="2">
    <source>
        <dbReference type="Proteomes" id="UP000215788"/>
    </source>
</evidence>
<dbReference type="EMBL" id="NQKI01000014">
    <property type="protein sequence ID" value="OZY59481.1"/>
    <property type="molecule type" value="Genomic_DNA"/>
</dbReference>
<dbReference type="Gene3D" id="3.30.1240.10">
    <property type="match status" value="1"/>
</dbReference>
<dbReference type="CDD" id="cd07516">
    <property type="entry name" value="HAD_Pase"/>
    <property type="match status" value="1"/>
</dbReference>
<dbReference type="PROSITE" id="PS01229">
    <property type="entry name" value="COF_2"/>
    <property type="match status" value="1"/>
</dbReference>
<dbReference type="NCBIfam" id="TIGR00099">
    <property type="entry name" value="Cof-subfamily"/>
    <property type="match status" value="1"/>
</dbReference>
<organism evidence="1 2">
    <name type="scientific">Pseudomonas lundensis</name>
    <dbReference type="NCBI Taxonomy" id="86185"/>
    <lineage>
        <taxon>Bacteria</taxon>
        <taxon>Pseudomonadati</taxon>
        <taxon>Pseudomonadota</taxon>
        <taxon>Gammaproteobacteria</taxon>
        <taxon>Pseudomonadales</taxon>
        <taxon>Pseudomonadaceae</taxon>
        <taxon>Pseudomonas</taxon>
    </lineage>
</organism>
<dbReference type="OrthoDB" id="5498330at2"/>
<protein>
    <submittedName>
        <fullName evidence="1">Hydrolase</fullName>
    </submittedName>
</protein>
<gene>
    <name evidence="1" type="ORF">CJF39_10785</name>
</gene>
<dbReference type="InterPro" id="IPR036412">
    <property type="entry name" value="HAD-like_sf"/>
</dbReference>
<dbReference type="GO" id="GO:0000287">
    <property type="term" value="F:magnesium ion binding"/>
    <property type="evidence" value="ECO:0007669"/>
    <property type="project" value="TreeGrafter"/>
</dbReference>
<dbReference type="InterPro" id="IPR006379">
    <property type="entry name" value="HAD-SF_hydro_IIB"/>
</dbReference>
<dbReference type="GO" id="GO:0005829">
    <property type="term" value="C:cytosol"/>
    <property type="evidence" value="ECO:0007669"/>
    <property type="project" value="TreeGrafter"/>
</dbReference>
<dbReference type="SFLD" id="SFLDS00003">
    <property type="entry name" value="Haloacid_Dehalogenase"/>
    <property type="match status" value="1"/>
</dbReference>
<dbReference type="SUPFAM" id="SSF56784">
    <property type="entry name" value="HAD-like"/>
    <property type="match status" value="1"/>
</dbReference>
<reference evidence="1 2" key="1">
    <citation type="submission" date="2017-08" db="EMBL/GenBank/DDBJ databases">
        <title>Genomic and metabolic characterisation of spoilage-associated Pseudomonas species.</title>
        <authorList>
            <person name="Stanborough T."/>
            <person name="Fegan N."/>
            <person name="Powell S.M."/>
            <person name="Singh T."/>
            <person name="Tamplin M.L."/>
            <person name="Chandry P.S."/>
        </authorList>
    </citation>
    <scope>NUCLEOTIDE SEQUENCE [LARGE SCALE GENOMIC DNA]</scope>
    <source>
        <strain evidence="1 2">L1802</strain>
    </source>
</reference>